<evidence type="ECO:0000256" key="7">
    <source>
        <dbReference type="SAM" id="MobiDB-lite"/>
    </source>
</evidence>
<evidence type="ECO:0000256" key="3">
    <source>
        <dbReference type="ARBA" id="ARBA00022960"/>
    </source>
</evidence>
<dbReference type="GO" id="GO:0005886">
    <property type="term" value="C:plasma membrane"/>
    <property type="evidence" value="ECO:0007669"/>
    <property type="project" value="TreeGrafter"/>
</dbReference>
<dbReference type="EMBL" id="DVLW01000010">
    <property type="protein sequence ID" value="HIT93599.1"/>
    <property type="molecule type" value="Genomic_DNA"/>
</dbReference>
<keyword evidence="6" id="KW-0175">Coiled coil</keyword>
<dbReference type="Pfam" id="PF04085">
    <property type="entry name" value="MreC"/>
    <property type="match status" value="1"/>
</dbReference>
<reference evidence="9" key="1">
    <citation type="submission" date="2020-10" db="EMBL/GenBank/DDBJ databases">
        <authorList>
            <person name="Gilroy R."/>
        </authorList>
    </citation>
    <scope>NUCLEOTIDE SEQUENCE</scope>
    <source>
        <strain evidence="9">ChiBcec7-5410</strain>
    </source>
</reference>
<dbReference type="Gene3D" id="2.40.10.340">
    <property type="entry name" value="Rod shape-determining protein MreC, domain 1"/>
    <property type="match status" value="1"/>
</dbReference>
<feature type="region of interest" description="Disordered" evidence="7">
    <location>
        <begin position="275"/>
        <end position="301"/>
    </location>
</feature>
<name>A0A9D1H6A4_9FIRM</name>
<feature type="coiled-coil region" evidence="6">
    <location>
        <begin position="69"/>
        <end position="113"/>
    </location>
</feature>
<dbReference type="GO" id="GO:0008360">
    <property type="term" value="P:regulation of cell shape"/>
    <property type="evidence" value="ECO:0007669"/>
    <property type="project" value="UniProtKB-KW"/>
</dbReference>
<feature type="domain" description="Rod shape-determining protein MreC beta-barrel core" evidence="8">
    <location>
        <begin position="123"/>
        <end position="271"/>
    </location>
</feature>
<evidence type="ECO:0000313" key="9">
    <source>
        <dbReference type="EMBL" id="HIT93599.1"/>
    </source>
</evidence>
<dbReference type="Proteomes" id="UP000824160">
    <property type="component" value="Unassembled WGS sequence"/>
</dbReference>
<dbReference type="NCBIfam" id="TIGR00219">
    <property type="entry name" value="mreC"/>
    <property type="match status" value="1"/>
</dbReference>
<comment type="similarity">
    <text evidence="1 5">Belongs to the MreC family.</text>
</comment>
<evidence type="ECO:0000256" key="2">
    <source>
        <dbReference type="ARBA" id="ARBA00013855"/>
    </source>
</evidence>
<comment type="function">
    <text evidence="5">Involved in formation and maintenance of cell shape.</text>
</comment>
<dbReference type="PIRSF" id="PIRSF038471">
    <property type="entry name" value="MreC"/>
    <property type="match status" value="1"/>
</dbReference>
<dbReference type="InterPro" id="IPR042175">
    <property type="entry name" value="Cell/Rod_MreC_2"/>
</dbReference>
<dbReference type="PANTHER" id="PTHR34138">
    <property type="entry name" value="CELL SHAPE-DETERMINING PROTEIN MREC"/>
    <property type="match status" value="1"/>
</dbReference>
<protein>
    <recommendedName>
        <fullName evidence="2 5">Cell shape-determining protein MreC</fullName>
    </recommendedName>
    <alternativeName>
        <fullName evidence="4 5">Cell shape protein MreC</fullName>
    </alternativeName>
</protein>
<sequence>MREFFSGRRGRLFMAAVALLAGIMIFSARSGGLQTLPEKLLSALLYPFQLLSQEVSDSFTEFAGVFFDAKENYEENIELREEITRLREQLVAYQSLENENERLREMLEIRQEDPQLQLTDAQVIARTPDNFQSFTIDRGSMDGISLYDPVITADGLVGYIGELGSVTARVVTILSPECNVGAVSSDTGDSGNVTGTLSLSKDGLTRMELIARDAELQPGSLLVTAGLSGSFPEGILIGTVKTVDLEENGISLWATVEPSADISGATAVFVVTDYPGKDGEETEQPSEQQEEVSIPAVGHGE</sequence>
<evidence type="ECO:0000256" key="1">
    <source>
        <dbReference type="ARBA" id="ARBA00009369"/>
    </source>
</evidence>
<evidence type="ECO:0000256" key="5">
    <source>
        <dbReference type="PIRNR" id="PIRNR038471"/>
    </source>
</evidence>
<evidence type="ECO:0000256" key="6">
    <source>
        <dbReference type="SAM" id="Coils"/>
    </source>
</evidence>
<organism evidence="9 10">
    <name type="scientific">Candidatus Faecivivens stercoripullorum</name>
    <dbReference type="NCBI Taxonomy" id="2840805"/>
    <lineage>
        <taxon>Bacteria</taxon>
        <taxon>Bacillati</taxon>
        <taxon>Bacillota</taxon>
        <taxon>Clostridia</taxon>
        <taxon>Eubacteriales</taxon>
        <taxon>Oscillospiraceae</taxon>
        <taxon>Oscillospiraceae incertae sedis</taxon>
        <taxon>Candidatus Faecivivens</taxon>
    </lineage>
</organism>
<evidence type="ECO:0000313" key="10">
    <source>
        <dbReference type="Proteomes" id="UP000824160"/>
    </source>
</evidence>
<evidence type="ECO:0000259" key="8">
    <source>
        <dbReference type="Pfam" id="PF04085"/>
    </source>
</evidence>
<dbReference type="Gene3D" id="2.40.10.350">
    <property type="entry name" value="Rod shape-determining protein MreC, domain 2"/>
    <property type="match status" value="1"/>
</dbReference>
<comment type="caution">
    <text evidence="9">The sequence shown here is derived from an EMBL/GenBank/DDBJ whole genome shotgun (WGS) entry which is preliminary data.</text>
</comment>
<evidence type="ECO:0000256" key="4">
    <source>
        <dbReference type="ARBA" id="ARBA00032089"/>
    </source>
</evidence>
<dbReference type="InterPro" id="IPR007221">
    <property type="entry name" value="MreC"/>
</dbReference>
<proteinExistence type="inferred from homology"/>
<dbReference type="PANTHER" id="PTHR34138:SF1">
    <property type="entry name" value="CELL SHAPE-DETERMINING PROTEIN MREC"/>
    <property type="match status" value="1"/>
</dbReference>
<dbReference type="InterPro" id="IPR042177">
    <property type="entry name" value="Cell/Rod_1"/>
</dbReference>
<keyword evidence="3 5" id="KW-0133">Cell shape</keyword>
<dbReference type="AlphaFoldDB" id="A0A9D1H6A4"/>
<feature type="compositionally biased region" description="Acidic residues" evidence="7">
    <location>
        <begin position="280"/>
        <end position="290"/>
    </location>
</feature>
<accession>A0A9D1H6A4</accession>
<reference evidence="9" key="2">
    <citation type="journal article" date="2021" name="PeerJ">
        <title>Extensive microbial diversity within the chicken gut microbiome revealed by metagenomics and culture.</title>
        <authorList>
            <person name="Gilroy R."/>
            <person name="Ravi A."/>
            <person name="Getino M."/>
            <person name="Pursley I."/>
            <person name="Horton D.L."/>
            <person name="Alikhan N.F."/>
            <person name="Baker D."/>
            <person name="Gharbi K."/>
            <person name="Hall N."/>
            <person name="Watson M."/>
            <person name="Adriaenssens E.M."/>
            <person name="Foster-Nyarko E."/>
            <person name="Jarju S."/>
            <person name="Secka A."/>
            <person name="Antonio M."/>
            <person name="Oren A."/>
            <person name="Chaudhuri R.R."/>
            <person name="La Ragione R."/>
            <person name="Hildebrand F."/>
            <person name="Pallen M.J."/>
        </authorList>
    </citation>
    <scope>NUCLEOTIDE SEQUENCE</scope>
    <source>
        <strain evidence="9">ChiBcec7-5410</strain>
    </source>
</reference>
<dbReference type="InterPro" id="IPR055342">
    <property type="entry name" value="MreC_beta-barrel_core"/>
</dbReference>
<gene>
    <name evidence="9" type="primary">mreC</name>
    <name evidence="9" type="ORF">IAC43_00275</name>
</gene>